<reference evidence="1" key="2">
    <citation type="journal article" date="2007" name="Science">
        <title>Draft genome sequence of the sexually transmitted pathogen Trichomonas vaginalis.</title>
        <authorList>
            <person name="Carlton J.M."/>
            <person name="Hirt R.P."/>
            <person name="Silva J.C."/>
            <person name="Delcher A.L."/>
            <person name="Schatz M."/>
            <person name="Zhao Q."/>
            <person name="Wortman J.R."/>
            <person name="Bidwell S.L."/>
            <person name="Alsmark U.C.M."/>
            <person name="Besteiro S."/>
            <person name="Sicheritz-Ponten T."/>
            <person name="Noel C.J."/>
            <person name="Dacks J.B."/>
            <person name="Foster P.G."/>
            <person name="Simillion C."/>
            <person name="Van de Peer Y."/>
            <person name="Miranda-Saavedra D."/>
            <person name="Barton G.J."/>
            <person name="Westrop G.D."/>
            <person name="Mueller S."/>
            <person name="Dessi D."/>
            <person name="Fiori P.L."/>
            <person name="Ren Q."/>
            <person name="Paulsen I."/>
            <person name="Zhang H."/>
            <person name="Bastida-Corcuera F.D."/>
            <person name="Simoes-Barbosa A."/>
            <person name="Brown M.T."/>
            <person name="Hayes R.D."/>
            <person name="Mukherjee M."/>
            <person name="Okumura C.Y."/>
            <person name="Schneider R."/>
            <person name="Smith A.J."/>
            <person name="Vanacova S."/>
            <person name="Villalvazo M."/>
            <person name="Haas B.J."/>
            <person name="Pertea M."/>
            <person name="Feldblyum T.V."/>
            <person name="Utterback T.R."/>
            <person name="Shu C.L."/>
            <person name="Osoegawa K."/>
            <person name="de Jong P.J."/>
            <person name="Hrdy I."/>
            <person name="Horvathova L."/>
            <person name="Zubacova Z."/>
            <person name="Dolezal P."/>
            <person name="Malik S.B."/>
            <person name="Logsdon J.M. Jr."/>
            <person name="Henze K."/>
            <person name="Gupta A."/>
            <person name="Wang C.C."/>
            <person name="Dunne R.L."/>
            <person name="Upcroft J.A."/>
            <person name="Upcroft P."/>
            <person name="White O."/>
            <person name="Salzberg S.L."/>
            <person name="Tang P."/>
            <person name="Chiu C.-H."/>
            <person name="Lee Y.-S."/>
            <person name="Embley T.M."/>
            <person name="Coombs G.H."/>
            <person name="Mottram J.C."/>
            <person name="Tachezy J."/>
            <person name="Fraser-Liggett C.M."/>
            <person name="Johnson P.J."/>
        </authorList>
    </citation>
    <scope>NUCLEOTIDE SEQUENCE [LARGE SCALE GENOMIC DNA]</scope>
    <source>
        <strain evidence="1">G3</strain>
    </source>
</reference>
<dbReference type="AlphaFoldDB" id="A2E2F3"/>
<sequence length="240" mass="28024">MSSSGASKSEINQDFSNITPVEEFKYPNQASKMIWQVNSNNILQISSQIIELIKANKINIEMAFYLIDVFSEIREKDIKLFAELYQTISNAFSRIIKPENNKFTDLLCYKGIKFEKYEPYLEEEDKILNFYETDSPLYYMAWDKIDELKRKFPNLDVNDKTDLITSFDCAIKFGSELCYNYMKNKGGRYTENSAKYAAEGGNIAIFEQMIEDGQSFDDTIDTALIYRNYEIANYLHTNYN</sequence>
<dbReference type="SMR" id="A2E2F3"/>
<dbReference type="PANTHER" id="PTHR24159">
    <property type="match status" value="1"/>
</dbReference>
<dbReference type="VEuPathDB" id="TrichDB:TVAGG3_0305580"/>
<dbReference type="VEuPathDB" id="TrichDB:TVAG_444110"/>
<evidence type="ECO:0000313" key="2">
    <source>
        <dbReference type="Proteomes" id="UP000001542"/>
    </source>
</evidence>
<name>A2E2F3_TRIV3</name>
<dbReference type="EMBL" id="DS113290">
    <property type="protein sequence ID" value="EAY13128.1"/>
    <property type="molecule type" value="Genomic_DNA"/>
</dbReference>
<gene>
    <name evidence="1" type="ORF">TVAG_444110</name>
</gene>
<proteinExistence type="predicted"/>
<accession>A2E2F3</accession>
<organism evidence="1 2">
    <name type="scientific">Trichomonas vaginalis (strain ATCC PRA-98 / G3)</name>
    <dbReference type="NCBI Taxonomy" id="412133"/>
    <lineage>
        <taxon>Eukaryota</taxon>
        <taxon>Metamonada</taxon>
        <taxon>Parabasalia</taxon>
        <taxon>Trichomonadida</taxon>
        <taxon>Trichomonadidae</taxon>
        <taxon>Trichomonas</taxon>
    </lineage>
</organism>
<reference evidence="1" key="1">
    <citation type="submission" date="2006-10" db="EMBL/GenBank/DDBJ databases">
        <authorList>
            <person name="Amadeo P."/>
            <person name="Zhao Q."/>
            <person name="Wortman J."/>
            <person name="Fraser-Liggett C."/>
            <person name="Carlton J."/>
        </authorList>
    </citation>
    <scope>NUCLEOTIDE SEQUENCE</scope>
    <source>
        <strain evidence="1">G3</strain>
    </source>
</reference>
<keyword evidence="2" id="KW-1185">Reference proteome</keyword>
<dbReference type="Proteomes" id="UP000001542">
    <property type="component" value="Unassembled WGS sequence"/>
</dbReference>
<dbReference type="KEGG" id="tva:4771101"/>
<dbReference type="InParanoid" id="A2E2F3"/>
<evidence type="ECO:0008006" key="3">
    <source>
        <dbReference type="Google" id="ProtNLM"/>
    </source>
</evidence>
<protein>
    <recommendedName>
        <fullName evidence="3">DUF3447 domain-containing protein</fullName>
    </recommendedName>
</protein>
<dbReference type="PANTHER" id="PTHR24159:SF5">
    <property type="entry name" value="ANK_REP_REGION DOMAIN-CONTAINING PROTEIN"/>
    <property type="match status" value="1"/>
</dbReference>
<dbReference type="RefSeq" id="XP_001325351.1">
    <property type="nucleotide sequence ID" value="XM_001325316.1"/>
</dbReference>
<evidence type="ECO:0000313" key="1">
    <source>
        <dbReference type="EMBL" id="EAY13128.1"/>
    </source>
</evidence>